<evidence type="ECO:0000259" key="2">
    <source>
        <dbReference type="Pfam" id="PF23079"/>
    </source>
</evidence>
<dbReference type="PANTHER" id="PTHR12449">
    <property type="entry name" value="DEATH DOMAIN-CONTAINING PROTEIN"/>
    <property type="match status" value="1"/>
</dbReference>
<comment type="caution">
    <text evidence="3">The sequence shown here is derived from an EMBL/GenBank/DDBJ whole genome shotgun (WGS) entry which is preliminary data.</text>
</comment>
<protein>
    <recommendedName>
        <fullName evidence="2">Nucleolar protein 4 helical domain-containing protein</fullName>
    </recommendedName>
</protein>
<evidence type="ECO:0000313" key="4">
    <source>
        <dbReference type="Proteomes" id="UP000596742"/>
    </source>
</evidence>
<evidence type="ECO:0000256" key="1">
    <source>
        <dbReference type="SAM" id="MobiDB-lite"/>
    </source>
</evidence>
<dbReference type="AlphaFoldDB" id="A0A8B6FCH2"/>
<feature type="compositionally biased region" description="Pro residues" evidence="1">
    <location>
        <begin position="392"/>
        <end position="404"/>
    </location>
</feature>
<feature type="compositionally biased region" description="Low complexity" evidence="1">
    <location>
        <begin position="362"/>
        <end position="377"/>
    </location>
</feature>
<dbReference type="Pfam" id="PF23079">
    <property type="entry name" value="HTH_NOL4_2nd"/>
    <property type="match status" value="1"/>
</dbReference>
<dbReference type="PANTHER" id="PTHR12449:SF22">
    <property type="entry name" value="NUCLEOLAR PROTEIN 4"/>
    <property type="match status" value="1"/>
</dbReference>
<feature type="region of interest" description="Disordered" evidence="1">
    <location>
        <begin position="322"/>
        <end position="433"/>
    </location>
</feature>
<reference evidence="3" key="1">
    <citation type="submission" date="2018-11" db="EMBL/GenBank/DDBJ databases">
        <authorList>
            <person name="Alioto T."/>
            <person name="Alioto T."/>
        </authorList>
    </citation>
    <scope>NUCLEOTIDE SEQUENCE</scope>
</reference>
<organism evidence="3 4">
    <name type="scientific">Mytilus galloprovincialis</name>
    <name type="common">Mediterranean mussel</name>
    <dbReference type="NCBI Taxonomy" id="29158"/>
    <lineage>
        <taxon>Eukaryota</taxon>
        <taxon>Metazoa</taxon>
        <taxon>Spiralia</taxon>
        <taxon>Lophotrochozoa</taxon>
        <taxon>Mollusca</taxon>
        <taxon>Bivalvia</taxon>
        <taxon>Autobranchia</taxon>
        <taxon>Pteriomorphia</taxon>
        <taxon>Mytilida</taxon>
        <taxon>Mytiloidea</taxon>
        <taxon>Mytilidae</taxon>
        <taxon>Mytilinae</taxon>
        <taxon>Mytilus</taxon>
    </lineage>
</organism>
<keyword evidence="4" id="KW-1185">Reference proteome</keyword>
<feature type="region of interest" description="Disordered" evidence="1">
    <location>
        <begin position="117"/>
        <end position="201"/>
    </location>
</feature>
<feature type="compositionally biased region" description="Polar residues" evidence="1">
    <location>
        <begin position="121"/>
        <end position="134"/>
    </location>
</feature>
<feature type="non-terminal residue" evidence="3">
    <location>
        <position position="500"/>
    </location>
</feature>
<dbReference type="Proteomes" id="UP000596742">
    <property type="component" value="Unassembled WGS sequence"/>
</dbReference>
<dbReference type="InterPro" id="IPR039788">
    <property type="entry name" value="NOL4/NOL4L"/>
</dbReference>
<gene>
    <name evidence="3" type="ORF">MGAL_10B000181</name>
</gene>
<sequence length="500" mass="56118">RESSIDLIFNGHNVQRKISINYKNDMHLCSFFHKIELKRSSAKSLLINTTIIYEPMDERAIFLAHLVKEQANAATSKHLHQVNYIKKLDYKDHKKQNEINATMLSFLYAPPENGDAVNGPVNLSTPKSSRSTDSPMEEDKVPIAKSPTPRNDRKRRASDDSSVESSTKTSEVEMGDDQDGKDDDDDNDDDDDEKIPVGKEIDPERLKAFNMFVRLFVDENLDRIVPISKQPKDKVQAILEACDRQFPEFHERSRKRIRTYLKSCRRMRRTKEQNGWEPQLRPTPPHLTSAAAEGLLSSACENESNNAKRMRMGLEPLPASVMNSAKESSTTNQSQTSTPQSTPSSQKQTTPPPPAPPAVQVAHSRSSPAPQPSATPQAERHSQSNSDFLRHQPPPPAFRPPPEFHSPFFPNGNGLFRPGFPPTYQHPAHHHPTVLSHSSITANSVQNGPTDLSLKKNSAKNQLSSTEITTIKQLIAGYRESAAFLYRSADELEQLLLQQN</sequence>
<name>A0A8B6FCH2_MYTGA</name>
<dbReference type="InterPro" id="IPR056549">
    <property type="entry name" value="HTH_NOL4"/>
</dbReference>
<feature type="domain" description="Nucleolar protein 4 helical" evidence="2">
    <location>
        <begin position="204"/>
        <end position="303"/>
    </location>
</feature>
<dbReference type="OrthoDB" id="10047222at2759"/>
<proteinExistence type="predicted"/>
<evidence type="ECO:0000313" key="3">
    <source>
        <dbReference type="EMBL" id="VDI46093.1"/>
    </source>
</evidence>
<feature type="compositionally biased region" description="Acidic residues" evidence="1">
    <location>
        <begin position="173"/>
        <end position="193"/>
    </location>
</feature>
<dbReference type="EMBL" id="UYJE01006449">
    <property type="protein sequence ID" value="VDI46093.1"/>
    <property type="molecule type" value="Genomic_DNA"/>
</dbReference>
<accession>A0A8B6FCH2</accession>
<feature type="compositionally biased region" description="Low complexity" evidence="1">
    <location>
        <begin position="328"/>
        <end position="349"/>
    </location>
</feature>